<dbReference type="Proteomes" id="UP000824469">
    <property type="component" value="Unassembled WGS sequence"/>
</dbReference>
<proteinExistence type="predicted"/>
<evidence type="ECO:0000313" key="3">
    <source>
        <dbReference type="Proteomes" id="UP000824469"/>
    </source>
</evidence>
<protein>
    <submittedName>
        <fullName evidence="2">Uncharacterized protein</fullName>
    </submittedName>
</protein>
<gene>
    <name evidence="2" type="ORF">KI387_026376</name>
</gene>
<reference evidence="2 3" key="1">
    <citation type="journal article" date="2021" name="Nat. Plants">
        <title>The Taxus genome provides insights into paclitaxel biosynthesis.</title>
        <authorList>
            <person name="Xiong X."/>
            <person name="Gou J."/>
            <person name="Liao Q."/>
            <person name="Li Y."/>
            <person name="Zhou Q."/>
            <person name="Bi G."/>
            <person name="Li C."/>
            <person name="Du R."/>
            <person name="Wang X."/>
            <person name="Sun T."/>
            <person name="Guo L."/>
            <person name="Liang H."/>
            <person name="Lu P."/>
            <person name="Wu Y."/>
            <person name="Zhang Z."/>
            <person name="Ro D.K."/>
            <person name="Shang Y."/>
            <person name="Huang S."/>
            <person name="Yan J."/>
        </authorList>
    </citation>
    <scope>NUCLEOTIDE SEQUENCE [LARGE SCALE GENOMIC DNA]</scope>
    <source>
        <strain evidence="2">Ta-2019</strain>
    </source>
</reference>
<dbReference type="AlphaFoldDB" id="A0AA38FVR0"/>
<sequence>KRERLESREQYWRSPSEKTEASPAKRICEDSKCRNVDVFSEIMCKMDFPHELIEEDLLCHTMKTLQQEIMLGGEGKKERDTVINKDCVESVVEWYTVELEYLLHATDDELGIPSTPQSEFVLSVNDDYGLFECLLQVESEAEH</sequence>
<accession>A0AA38FVR0</accession>
<name>A0AA38FVR0_TAXCH</name>
<feature type="region of interest" description="Disordered" evidence="1">
    <location>
        <begin position="1"/>
        <end position="20"/>
    </location>
</feature>
<evidence type="ECO:0000256" key="1">
    <source>
        <dbReference type="SAM" id="MobiDB-lite"/>
    </source>
</evidence>
<evidence type="ECO:0000313" key="2">
    <source>
        <dbReference type="EMBL" id="KAH9311341.1"/>
    </source>
</evidence>
<organism evidence="2 3">
    <name type="scientific">Taxus chinensis</name>
    <name type="common">Chinese yew</name>
    <name type="synonym">Taxus wallichiana var. chinensis</name>
    <dbReference type="NCBI Taxonomy" id="29808"/>
    <lineage>
        <taxon>Eukaryota</taxon>
        <taxon>Viridiplantae</taxon>
        <taxon>Streptophyta</taxon>
        <taxon>Embryophyta</taxon>
        <taxon>Tracheophyta</taxon>
        <taxon>Spermatophyta</taxon>
        <taxon>Pinopsida</taxon>
        <taxon>Pinidae</taxon>
        <taxon>Conifers II</taxon>
        <taxon>Cupressales</taxon>
        <taxon>Taxaceae</taxon>
        <taxon>Taxus</taxon>
    </lineage>
</organism>
<feature type="non-terminal residue" evidence="2">
    <location>
        <position position="1"/>
    </location>
</feature>
<comment type="caution">
    <text evidence="2">The sequence shown here is derived from an EMBL/GenBank/DDBJ whole genome shotgun (WGS) entry which is preliminary data.</text>
</comment>
<keyword evidence="3" id="KW-1185">Reference proteome</keyword>
<dbReference type="EMBL" id="JAHRHJ020000006">
    <property type="protein sequence ID" value="KAH9311341.1"/>
    <property type="molecule type" value="Genomic_DNA"/>
</dbReference>